<proteinExistence type="predicted"/>
<organism evidence="3 4">
    <name type="scientific">Daphnia magna</name>
    <dbReference type="NCBI Taxonomy" id="35525"/>
    <lineage>
        <taxon>Eukaryota</taxon>
        <taxon>Metazoa</taxon>
        <taxon>Ecdysozoa</taxon>
        <taxon>Arthropoda</taxon>
        <taxon>Crustacea</taxon>
        <taxon>Branchiopoda</taxon>
        <taxon>Diplostraca</taxon>
        <taxon>Cladocera</taxon>
        <taxon>Anomopoda</taxon>
        <taxon>Daphniidae</taxon>
        <taxon>Daphnia</taxon>
    </lineage>
</organism>
<gene>
    <name evidence="3" type="ORF">OUZ56_018409</name>
</gene>
<dbReference type="SUPFAM" id="SSF53098">
    <property type="entry name" value="Ribonuclease H-like"/>
    <property type="match status" value="1"/>
</dbReference>
<sequence length="407" mass="45718">MEIKDYLDILDKGEFDAEIDPFSFWKEKSGRFSNLSGIALQYLAMPATSASAERLFSCGIQRDSKSKSMISEWSPQIPVRSLSCPLRTFNRSMNESPHFIPKSTKNLSKILGQSAGESSQFLLSAVRGPRPHFILAQRKRLRSSHKPQGAAVYRVRVPCTVYWYIVENHRGMACSAPKGEEPYQRFPRSTPSRRLLLDGRQQALAWMSSLVRTKDSRMEYELTQCQRMQDENTGDCGLSADLVIPTENAEDLPRYDGNYYKRKCPKTPEVIIAADEVETGASNDENFVTDSNGEMADSNHQQPPKQQRPRTRQVNKNRGFKTVVDFVDAINYYDRKLGPLPPSEPSAASSTPTENSMRTVNTTAPSSSSKKIKISALYGIVLDVEPATNGTREELLKAEMQNFLAIP</sequence>
<dbReference type="Proteomes" id="UP001234178">
    <property type="component" value="Unassembled WGS sequence"/>
</dbReference>
<dbReference type="Pfam" id="PF05699">
    <property type="entry name" value="Dimer_Tnp_hAT"/>
    <property type="match status" value="1"/>
</dbReference>
<evidence type="ECO:0000313" key="3">
    <source>
        <dbReference type="EMBL" id="KAK4009293.1"/>
    </source>
</evidence>
<protein>
    <recommendedName>
        <fullName evidence="2">HAT C-terminal dimerisation domain-containing protein</fullName>
    </recommendedName>
</protein>
<feature type="compositionally biased region" description="Low complexity" evidence="1">
    <location>
        <begin position="345"/>
        <end position="354"/>
    </location>
</feature>
<dbReference type="InterPro" id="IPR012337">
    <property type="entry name" value="RNaseH-like_sf"/>
</dbReference>
<feature type="compositionally biased region" description="Basic residues" evidence="1">
    <location>
        <begin position="307"/>
        <end position="318"/>
    </location>
</feature>
<dbReference type="InterPro" id="IPR008906">
    <property type="entry name" value="HATC_C_dom"/>
</dbReference>
<reference evidence="3 4" key="1">
    <citation type="journal article" date="2023" name="Nucleic Acids Res.">
        <title>The hologenome of Daphnia magna reveals possible DNA methylation and microbiome-mediated evolution of the host genome.</title>
        <authorList>
            <person name="Chaturvedi A."/>
            <person name="Li X."/>
            <person name="Dhandapani V."/>
            <person name="Marshall H."/>
            <person name="Kissane S."/>
            <person name="Cuenca-Cambronero M."/>
            <person name="Asole G."/>
            <person name="Calvet F."/>
            <person name="Ruiz-Romero M."/>
            <person name="Marangio P."/>
            <person name="Guigo R."/>
            <person name="Rago D."/>
            <person name="Mirbahai L."/>
            <person name="Eastwood N."/>
            <person name="Colbourne J.K."/>
            <person name="Zhou J."/>
            <person name="Mallon E."/>
            <person name="Orsini L."/>
        </authorList>
    </citation>
    <scope>NUCLEOTIDE SEQUENCE [LARGE SCALE GENOMIC DNA]</scope>
    <source>
        <strain evidence="3">LRV0_1</strain>
    </source>
</reference>
<feature type="region of interest" description="Disordered" evidence="1">
    <location>
        <begin position="335"/>
        <end position="368"/>
    </location>
</feature>
<name>A0ABQ9Z8T2_9CRUS</name>
<accession>A0ABQ9Z8T2</accession>
<feature type="compositionally biased region" description="Polar residues" evidence="1">
    <location>
        <begin position="355"/>
        <end position="365"/>
    </location>
</feature>
<dbReference type="EMBL" id="JAOYFB010000003">
    <property type="protein sequence ID" value="KAK4009293.1"/>
    <property type="molecule type" value="Genomic_DNA"/>
</dbReference>
<evidence type="ECO:0000256" key="1">
    <source>
        <dbReference type="SAM" id="MobiDB-lite"/>
    </source>
</evidence>
<evidence type="ECO:0000313" key="4">
    <source>
        <dbReference type="Proteomes" id="UP001234178"/>
    </source>
</evidence>
<keyword evidence="4" id="KW-1185">Reference proteome</keyword>
<feature type="region of interest" description="Disordered" evidence="1">
    <location>
        <begin position="277"/>
        <end position="318"/>
    </location>
</feature>
<feature type="compositionally biased region" description="Polar residues" evidence="1">
    <location>
        <begin position="280"/>
        <end position="292"/>
    </location>
</feature>
<feature type="domain" description="HAT C-terminal dimerisation" evidence="2">
    <location>
        <begin position="6"/>
        <end position="65"/>
    </location>
</feature>
<evidence type="ECO:0000259" key="2">
    <source>
        <dbReference type="Pfam" id="PF05699"/>
    </source>
</evidence>
<comment type="caution">
    <text evidence="3">The sequence shown here is derived from an EMBL/GenBank/DDBJ whole genome shotgun (WGS) entry which is preliminary data.</text>
</comment>